<dbReference type="Gene3D" id="3.80.30.20">
    <property type="entry name" value="tm_1862 like domain"/>
    <property type="match status" value="1"/>
</dbReference>
<dbReference type="PANTHER" id="PTHR43409">
    <property type="entry name" value="ANAEROBIC MAGNESIUM-PROTOPORPHYRIN IX MONOMETHYL ESTER CYCLASE-RELATED"/>
    <property type="match status" value="1"/>
</dbReference>
<dbReference type="EMBL" id="FO203427">
    <property type="protein sequence ID" value="CCH49308.1"/>
    <property type="molecule type" value="Genomic_DNA"/>
</dbReference>
<dbReference type="SFLD" id="SFLDG01123">
    <property type="entry name" value="methyltransferase_(Class_B)"/>
    <property type="match status" value="1"/>
</dbReference>
<dbReference type="InterPro" id="IPR007197">
    <property type="entry name" value="rSAM"/>
</dbReference>
<comment type="cofactor">
    <cofactor evidence="1">
        <name>[4Fe-4S] cluster</name>
        <dbReference type="ChEBI" id="CHEBI:49883"/>
    </cofactor>
</comment>
<dbReference type="GO" id="GO:0046872">
    <property type="term" value="F:metal ion binding"/>
    <property type="evidence" value="ECO:0007669"/>
    <property type="project" value="UniProtKB-KW"/>
</dbReference>
<dbReference type="PATRIC" id="fig|879567.3.peg.2205"/>
<evidence type="ECO:0000256" key="1">
    <source>
        <dbReference type="ARBA" id="ARBA00001966"/>
    </source>
</evidence>
<keyword evidence="5" id="KW-0411">Iron-sulfur</keyword>
<feature type="domain" description="B12-binding" evidence="6">
    <location>
        <begin position="8"/>
        <end position="141"/>
    </location>
</feature>
<dbReference type="OrthoDB" id="9804952at2"/>
<reference evidence="8 9" key="1">
    <citation type="journal article" date="2013" name="PLoS ONE">
        <title>The first genomic and proteomic characterization of a deep-sea sulfate reducer: insights into the piezophilic lifestyle of Desulfovibrio piezophilus.</title>
        <authorList>
            <person name="Pradel N."/>
            <person name="Ji B."/>
            <person name="Gimenez G."/>
            <person name="Talla E."/>
            <person name="Lenoble P."/>
            <person name="Garel M."/>
            <person name="Tamburini C."/>
            <person name="Fourquet P."/>
            <person name="Lebrun R."/>
            <person name="Bertin P."/>
            <person name="Denis Y."/>
            <person name="Pophillat M."/>
            <person name="Barbe V."/>
            <person name="Ollivier B."/>
            <person name="Dolla A."/>
        </authorList>
    </citation>
    <scope>NUCLEOTIDE SEQUENCE [LARGE SCALE GENOMIC DNA]</scope>
    <source>
        <strain evidence="9">DSM 10523 / SB164P1</strain>
    </source>
</reference>
<organism evidence="8 9">
    <name type="scientific">Pseudodesulfovibrio piezophilus (strain DSM 21447 / JCM 15486 / C1TLV30)</name>
    <name type="common">Desulfovibrio piezophilus</name>
    <dbReference type="NCBI Taxonomy" id="1322246"/>
    <lineage>
        <taxon>Bacteria</taxon>
        <taxon>Pseudomonadati</taxon>
        <taxon>Thermodesulfobacteriota</taxon>
        <taxon>Desulfovibrionia</taxon>
        <taxon>Desulfovibrionales</taxon>
        <taxon>Desulfovibrionaceae</taxon>
    </lineage>
</organism>
<dbReference type="InterPro" id="IPR058240">
    <property type="entry name" value="rSAM_sf"/>
</dbReference>
<evidence type="ECO:0000259" key="6">
    <source>
        <dbReference type="PROSITE" id="PS51332"/>
    </source>
</evidence>
<keyword evidence="2" id="KW-0949">S-adenosyl-L-methionine</keyword>
<dbReference type="AlphaFoldDB" id="M1WWT3"/>
<dbReference type="SUPFAM" id="SSF52242">
    <property type="entry name" value="Cobalamin (vitamin B12)-binding domain"/>
    <property type="match status" value="1"/>
</dbReference>
<sequence>MHSTTHKNGPVLLISHELSYTFPFSYAYLAGALKEAGFVVEVLFRPGLQADFPKFVKEILARKPLMVGLGNLYPELLPIKRLIELMDTGGRDFPIVIGGQMVSPTPEFALQITGADMGVIGEGELTMTNLARALRDGKDPASVSGMVVRNELNFINTGPGEYIKDLTELPEIPFELFPEEQWLQVGKVFVNNPQPQWRYDDRVISIHGGRGCPFRCNFCYHHSRIRYRRIEDMMQEAQEWLKRFDGNMLMFSDDLVLATPKRAEKLVELVSGLDRKVDYRITCRFDVLSKIDDHLLREMKRTGLRIMALGIESGSQRILDIMDKRITVDQIRDGVRRLAENGIFASGNFMFGQISETREDGDASIALMQDLCKLHKHIQLSSTIATPFPGSGLCDYALEKGLIKDQQDLFDRFNSFVDISVNLSDMSDEELLDLKRQFDTGYREARTNSSGAMTAMVENSIRRLGGLDMKLRRRLFSDHPETPPSWYSNTYDLAQRTLGKLQLSLRGISRFETI</sequence>
<keyword evidence="3" id="KW-0479">Metal-binding</keyword>
<dbReference type="SFLD" id="SFLDG01082">
    <property type="entry name" value="B12-binding_domain_containing"/>
    <property type="match status" value="1"/>
</dbReference>
<dbReference type="SMART" id="SM00729">
    <property type="entry name" value="Elp3"/>
    <property type="match status" value="1"/>
</dbReference>
<dbReference type="Proteomes" id="UP000011724">
    <property type="component" value="Chromosome"/>
</dbReference>
<name>M1WWT3_PSEP2</name>
<evidence type="ECO:0000256" key="5">
    <source>
        <dbReference type="ARBA" id="ARBA00023014"/>
    </source>
</evidence>
<dbReference type="GO" id="GO:0031419">
    <property type="term" value="F:cobalamin binding"/>
    <property type="evidence" value="ECO:0007669"/>
    <property type="project" value="InterPro"/>
</dbReference>
<dbReference type="HOGENOM" id="CLU_021572_4_2_7"/>
<proteinExistence type="predicted"/>
<gene>
    <name evidence="8" type="ordered locus">BN4_12073</name>
</gene>
<reference evidence="9" key="2">
    <citation type="journal article" date="2013" name="Stand. Genomic Sci.">
        <title>Complete genome sequence of Desulfocapsa sulfexigens, a marine deltaproteobacterium specialized in disproportionating inorganic sulfur compounds.</title>
        <authorList>
            <person name="Finster K.W."/>
            <person name="Kjeldsen K.U."/>
            <person name="Kube M."/>
            <person name="Reinhardt R."/>
            <person name="Mussmann M."/>
            <person name="Amann R."/>
            <person name="Schreiber L."/>
        </authorList>
    </citation>
    <scope>NUCLEOTIDE SEQUENCE [LARGE SCALE GENOMIC DNA]</scope>
    <source>
        <strain evidence="9">DSM 10523 / SB164P1</strain>
    </source>
</reference>
<dbReference type="InterPro" id="IPR023404">
    <property type="entry name" value="rSAM_horseshoe"/>
</dbReference>
<dbReference type="InterPro" id="IPR006158">
    <property type="entry name" value="Cobalamin-bd"/>
</dbReference>
<dbReference type="CDD" id="cd01335">
    <property type="entry name" value="Radical_SAM"/>
    <property type="match status" value="1"/>
</dbReference>
<evidence type="ECO:0000256" key="4">
    <source>
        <dbReference type="ARBA" id="ARBA00023004"/>
    </source>
</evidence>
<accession>M1WWT3</accession>
<dbReference type="PROSITE" id="PS51918">
    <property type="entry name" value="RADICAL_SAM"/>
    <property type="match status" value="1"/>
</dbReference>
<dbReference type="GO" id="GO:0051539">
    <property type="term" value="F:4 iron, 4 sulfur cluster binding"/>
    <property type="evidence" value="ECO:0007669"/>
    <property type="project" value="UniProtKB-KW"/>
</dbReference>
<dbReference type="STRING" id="1322246.BN4_12073"/>
<dbReference type="InterPro" id="IPR051198">
    <property type="entry name" value="BchE-like"/>
</dbReference>
<dbReference type="InterPro" id="IPR006638">
    <property type="entry name" value="Elp3/MiaA/NifB-like_rSAM"/>
</dbReference>
<dbReference type="GO" id="GO:0003824">
    <property type="term" value="F:catalytic activity"/>
    <property type="evidence" value="ECO:0007669"/>
    <property type="project" value="InterPro"/>
</dbReference>
<dbReference type="Gene3D" id="3.40.50.280">
    <property type="entry name" value="Cobalamin-binding domain"/>
    <property type="match status" value="1"/>
</dbReference>
<dbReference type="SUPFAM" id="SSF102114">
    <property type="entry name" value="Radical SAM enzymes"/>
    <property type="match status" value="1"/>
</dbReference>
<dbReference type="RefSeq" id="WP_015415352.1">
    <property type="nucleotide sequence ID" value="NC_020409.1"/>
</dbReference>
<keyword evidence="9" id="KW-1185">Reference proteome</keyword>
<evidence type="ECO:0000313" key="9">
    <source>
        <dbReference type="Proteomes" id="UP000011724"/>
    </source>
</evidence>
<evidence type="ECO:0000313" key="8">
    <source>
        <dbReference type="EMBL" id="CCH49308.1"/>
    </source>
</evidence>
<dbReference type="InterPro" id="IPR034466">
    <property type="entry name" value="Methyltransferase_Class_B"/>
</dbReference>
<dbReference type="KEGG" id="dpi:BN4_12073"/>
<keyword evidence="4" id="KW-0408">Iron</keyword>
<dbReference type="PROSITE" id="PS51332">
    <property type="entry name" value="B12_BINDING"/>
    <property type="match status" value="1"/>
</dbReference>
<dbReference type="Pfam" id="PF02310">
    <property type="entry name" value="B12-binding"/>
    <property type="match status" value="1"/>
</dbReference>
<feature type="domain" description="Radical SAM core" evidence="7">
    <location>
        <begin position="198"/>
        <end position="427"/>
    </location>
</feature>
<protein>
    <submittedName>
        <fullName evidence="8">Radical SAM domain protein</fullName>
    </submittedName>
</protein>
<dbReference type="SFLD" id="SFLDS00029">
    <property type="entry name" value="Radical_SAM"/>
    <property type="match status" value="1"/>
</dbReference>
<evidence type="ECO:0000256" key="2">
    <source>
        <dbReference type="ARBA" id="ARBA00022691"/>
    </source>
</evidence>
<dbReference type="eggNOG" id="COG1032">
    <property type="taxonomic scope" value="Bacteria"/>
</dbReference>
<dbReference type="Pfam" id="PF04055">
    <property type="entry name" value="Radical_SAM"/>
    <property type="match status" value="1"/>
</dbReference>
<dbReference type="BioCyc" id="DPIE1322246:BN4_RS10425-MONOMER"/>
<dbReference type="InterPro" id="IPR036724">
    <property type="entry name" value="Cobalamin-bd_sf"/>
</dbReference>
<evidence type="ECO:0000256" key="3">
    <source>
        <dbReference type="ARBA" id="ARBA00022723"/>
    </source>
</evidence>
<evidence type="ECO:0000259" key="7">
    <source>
        <dbReference type="PROSITE" id="PS51918"/>
    </source>
</evidence>